<evidence type="ECO:0000259" key="12">
    <source>
        <dbReference type="Pfam" id="PF26002"/>
    </source>
</evidence>
<feature type="coiled-coil region" evidence="10">
    <location>
        <begin position="180"/>
        <end position="235"/>
    </location>
</feature>
<evidence type="ECO:0000256" key="3">
    <source>
        <dbReference type="ARBA" id="ARBA00022448"/>
    </source>
</evidence>
<accession>A0A1S2CWL9</accession>
<keyword evidence="4 9" id="KW-1003">Cell membrane</keyword>
<reference evidence="13 14" key="1">
    <citation type="submission" date="2016-09" db="EMBL/GenBank/DDBJ databases">
        <title>Draft Genome Sequence of Aeromonas sobria Strain 08005, Isolated from Sick Rana catesbeiana.</title>
        <authorList>
            <person name="Yang Q."/>
        </authorList>
    </citation>
    <scope>NUCLEOTIDE SEQUENCE [LARGE SCALE GENOMIC DNA]</scope>
    <source>
        <strain evidence="13 14">08005</strain>
    </source>
</reference>
<evidence type="ECO:0000256" key="2">
    <source>
        <dbReference type="ARBA" id="ARBA00009477"/>
    </source>
</evidence>
<dbReference type="PANTHER" id="PTHR30386">
    <property type="entry name" value="MEMBRANE FUSION SUBUNIT OF EMRAB-TOLC MULTIDRUG EFFLUX PUMP"/>
    <property type="match status" value="1"/>
</dbReference>
<dbReference type="PROSITE" id="PS00543">
    <property type="entry name" value="HLYD_FAMILY"/>
    <property type="match status" value="1"/>
</dbReference>
<dbReference type="GO" id="GO:0005886">
    <property type="term" value="C:plasma membrane"/>
    <property type="evidence" value="ECO:0007669"/>
    <property type="project" value="UniProtKB-SubCell"/>
</dbReference>
<dbReference type="NCBIfam" id="TIGR01843">
    <property type="entry name" value="type_I_hlyD"/>
    <property type="match status" value="1"/>
</dbReference>
<evidence type="ECO:0000256" key="5">
    <source>
        <dbReference type="ARBA" id="ARBA00022519"/>
    </source>
</evidence>
<dbReference type="Gene3D" id="2.40.50.100">
    <property type="match status" value="1"/>
</dbReference>
<dbReference type="InterPro" id="IPR050739">
    <property type="entry name" value="MFP"/>
</dbReference>
<dbReference type="GeneID" id="58921187"/>
<evidence type="ECO:0000256" key="6">
    <source>
        <dbReference type="ARBA" id="ARBA00022692"/>
    </source>
</evidence>
<keyword evidence="3 9" id="KW-0813">Transport</keyword>
<dbReference type="InterPro" id="IPR058982">
    <property type="entry name" value="Beta-barrel_AprE"/>
</dbReference>
<organism evidence="13 14">
    <name type="scientific">Aeromonas sobria</name>
    <dbReference type="NCBI Taxonomy" id="646"/>
    <lineage>
        <taxon>Bacteria</taxon>
        <taxon>Pseudomonadati</taxon>
        <taxon>Pseudomonadota</taxon>
        <taxon>Gammaproteobacteria</taxon>
        <taxon>Aeromonadales</taxon>
        <taxon>Aeromonadaceae</taxon>
        <taxon>Aeromonas</taxon>
    </lineage>
</organism>
<feature type="transmembrane region" description="Helical" evidence="9">
    <location>
        <begin position="47"/>
        <end position="65"/>
    </location>
</feature>
<dbReference type="Gene3D" id="2.40.30.170">
    <property type="match status" value="1"/>
</dbReference>
<feature type="domain" description="AprE-like beta-barrel" evidence="12">
    <location>
        <begin position="365"/>
        <end position="454"/>
    </location>
</feature>
<dbReference type="STRING" id="646.BJD16_02315"/>
<name>A0A1S2CWL9_AERSO</name>
<dbReference type="AlphaFoldDB" id="A0A1S2CWL9"/>
<comment type="subcellular location">
    <subcellularLocation>
        <location evidence="1 9">Cell inner membrane</location>
        <topology evidence="1 9">Single-pass membrane protein</topology>
    </subcellularLocation>
</comment>
<dbReference type="OrthoDB" id="9775513at2"/>
<comment type="caution">
    <text evidence="13">The sequence shown here is derived from an EMBL/GenBank/DDBJ whole genome shotgun (WGS) entry which is preliminary data.</text>
</comment>
<feature type="domain" description="AprE-like long alpha-helical hairpin" evidence="11">
    <location>
        <begin position="168"/>
        <end position="322"/>
    </location>
</feature>
<keyword evidence="8 9" id="KW-0472">Membrane</keyword>
<evidence type="ECO:0000313" key="14">
    <source>
        <dbReference type="Proteomes" id="UP000179934"/>
    </source>
</evidence>
<protein>
    <recommendedName>
        <fullName evidence="9">Membrane fusion protein (MFP) family protein</fullName>
    </recommendedName>
</protein>
<evidence type="ECO:0000256" key="1">
    <source>
        <dbReference type="ARBA" id="ARBA00004377"/>
    </source>
</evidence>
<dbReference type="InterPro" id="IPR058781">
    <property type="entry name" value="HH_AprE-like"/>
</dbReference>
<feature type="coiled-coil region" evidence="10">
    <location>
        <begin position="124"/>
        <end position="151"/>
    </location>
</feature>
<dbReference type="PANTHER" id="PTHR30386:SF26">
    <property type="entry name" value="TRANSPORT PROTEIN COMB"/>
    <property type="match status" value="1"/>
</dbReference>
<keyword evidence="7 9" id="KW-1133">Transmembrane helix</keyword>
<dbReference type="SUPFAM" id="SSF111369">
    <property type="entry name" value="HlyD-like secretion proteins"/>
    <property type="match status" value="1"/>
</dbReference>
<evidence type="ECO:0000256" key="10">
    <source>
        <dbReference type="SAM" id="Coils"/>
    </source>
</evidence>
<evidence type="ECO:0000256" key="7">
    <source>
        <dbReference type="ARBA" id="ARBA00022989"/>
    </source>
</evidence>
<sequence>MVKGLSGWFNRSRKAQSDDVLPAPEHLEFVDDGAAAVLLSTPTSARILLWCCFLFFVSAIVWAAWAELDEVTVGQGKVMPSRQLQVIQNLEGGIVKEIFVKEGDIVEKGQALLRIDDTRFRSDFREREQELVTLKGDIARLRAEMASVEVKNEPALGWREQVVISEAPIQFPDGYETIFAEYANRERSVQKDRLNNLKNQLYILGQQIEQKEQELIELNAKIRTVNRSVDLARQELNISRPLAKEGIVPQVELIKLERQVNEMQGELESNRLIIPKLNSVLRESISKRNDIALTFRADSQTELNEKQGRLGQLSEGQVGLQDRVDRTSVIAPLKGTIKKLKINTLGGVVQPGMDLMEIVPLEDTLLVEAKVSPKDIAFLRPGLDAIVKITAYDFTIYGGLHGKVEQISADSIQDEEGNSFYLVRVRTDKSYLGDELNALPIIPGMLASADIITGKKSVLDYLLKPILRAKQSALRER</sequence>
<evidence type="ECO:0000256" key="4">
    <source>
        <dbReference type="ARBA" id="ARBA00022475"/>
    </source>
</evidence>
<comment type="similarity">
    <text evidence="2 9">Belongs to the membrane fusion protein (MFP) (TC 8.A.1) family.</text>
</comment>
<keyword evidence="6 9" id="KW-0812">Transmembrane</keyword>
<dbReference type="Pfam" id="PF25994">
    <property type="entry name" value="HH_AprE"/>
    <property type="match status" value="1"/>
</dbReference>
<dbReference type="InterPro" id="IPR010129">
    <property type="entry name" value="T1SS_HlyD"/>
</dbReference>
<dbReference type="PRINTS" id="PR01490">
    <property type="entry name" value="RTXTOXIND"/>
</dbReference>
<keyword evidence="5 9" id="KW-0997">Cell inner membrane</keyword>
<evidence type="ECO:0000259" key="11">
    <source>
        <dbReference type="Pfam" id="PF25994"/>
    </source>
</evidence>
<dbReference type="RefSeq" id="WP_042018977.1">
    <property type="nucleotide sequence ID" value="NZ_CDBW01000006.1"/>
</dbReference>
<keyword evidence="10" id="KW-0175">Coiled coil</keyword>
<proteinExistence type="inferred from homology"/>
<dbReference type="Pfam" id="PF26002">
    <property type="entry name" value="Beta-barrel_AprE"/>
    <property type="match status" value="1"/>
</dbReference>
<dbReference type="Proteomes" id="UP000179934">
    <property type="component" value="Unassembled WGS sequence"/>
</dbReference>
<gene>
    <name evidence="13" type="ORF">BJD16_02315</name>
</gene>
<dbReference type="GO" id="GO:0009306">
    <property type="term" value="P:protein secretion"/>
    <property type="evidence" value="ECO:0007669"/>
    <property type="project" value="InterPro"/>
</dbReference>
<evidence type="ECO:0000256" key="9">
    <source>
        <dbReference type="RuleBase" id="RU365093"/>
    </source>
</evidence>
<evidence type="ECO:0000256" key="8">
    <source>
        <dbReference type="ARBA" id="ARBA00023136"/>
    </source>
</evidence>
<dbReference type="InterPro" id="IPR006144">
    <property type="entry name" value="Secretion_HlyD_CS"/>
</dbReference>
<dbReference type="EMBL" id="MKFU01000012">
    <property type="protein sequence ID" value="OHY93112.1"/>
    <property type="molecule type" value="Genomic_DNA"/>
</dbReference>
<evidence type="ECO:0000313" key="13">
    <source>
        <dbReference type="EMBL" id="OHY93112.1"/>
    </source>
</evidence>